<dbReference type="GO" id="GO:0016855">
    <property type="term" value="F:racemase and epimerase activity, acting on amino acids and derivatives"/>
    <property type="evidence" value="ECO:0007669"/>
    <property type="project" value="InterPro"/>
</dbReference>
<dbReference type="SMART" id="SM00922">
    <property type="entry name" value="MR_MLE"/>
    <property type="match status" value="1"/>
</dbReference>
<dbReference type="NCBIfam" id="NF042940">
    <property type="entry name" value="racemase_DgcA"/>
    <property type="match status" value="1"/>
</dbReference>
<dbReference type="PANTHER" id="PTHR48080:SF3">
    <property type="entry name" value="ENOLASE SUPERFAMILY MEMBER DDB_G0284701"/>
    <property type="match status" value="1"/>
</dbReference>
<dbReference type="InterPro" id="IPR013341">
    <property type="entry name" value="Mandelate_racemase_N_dom"/>
</dbReference>
<dbReference type="SFLD" id="SFLDF00010">
    <property type="entry name" value="dipeptide_epimerase"/>
    <property type="match status" value="1"/>
</dbReference>
<dbReference type="EMBL" id="MU865932">
    <property type="protein sequence ID" value="KAK4450523.1"/>
    <property type="molecule type" value="Genomic_DNA"/>
</dbReference>
<dbReference type="PANTHER" id="PTHR48080">
    <property type="entry name" value="D-GALACTONATE DEHYDRATASE-RELATED"/>
    <property type="match status" value="1"/>
</dbReference>
<evidence type="ECO:0000256" key="5">
    <source>
        <dbReference type="PIRSR" id="PIRSR634603-1"/>
    </source>
</evidence>
<protein>
    <submittedName>
        <fullName evidence="8">Dipeptide epimerase</fullName>
    </submittedName>
</protein>
<feature type="binding site" evidence="6">
    <location>
        <position position="173"/>
    </location>
    <ligand>
        <name>Mg(2+)</name>
        <dbReference type="ChEBI" id="CHEBI:18420"/>
    </ligand>
</feature>
<dbReference type="SUPFAM" id="SSF51604">
    <property type="entry name" value="Enolase C-terminal domain-like"/>
    <property type="match status" value="1"/>
</dbReference>
<feature type="domain" description="Mandelate racemase/muconate lactonizing enzyme C-terminal" evidence="7">
    <location>
        <begin position="128"/>
        <end position="220"/>
    </location>
</feature>
<feature type="binding site" evidence="6">
    <location>
        <position position="222"/>
    </location>
    <ligand>
        <name>Mg(2+)</name>
        <dbReference type="ChEBI" id="CHEBI:18420"/>
    </ligand>
</feature>
<evidence type="ECO:0000256" key="6">
    <source>
        <dbReference type="PIRSR" id="PIRSR634603-3"/>
    </source>
</evidence>
<name>A0AAV9GT38_9PEZI</name>
<reference evidence="8" key="2">
    <citation type="submission" date="2023-05" db="EMBL/GenBank/DDBJ databases">
        <authorList>
            <consortium name="Lawrence Berkeley National Laboratory"/>
            <person name="Steindorff A."/>
            <person name="Hensen N."/>
            <person name="Bonometti L."/>
            <person name="Westerberg I."/>
            <person name="Brannstrom I.O."/>
            <person name="Guillou S."/>
            <person name="Cros-Aarteil S."/>
            <person name="Calhoun S."/>
            <person name="Haridas S."/>
            <person name="Kuo A."/>
            <person name="Mondo S."/>
            <person name="Pangilinan J."/>
            <person name="Riley R."/>
            <person name="Labutti K."/>
            <person name="Andreopoulos B."/>
            <person name="Lipzen A."/>
            <person name="Chen C."/>
            <person name="Yanf M."/>
            <person name="Daum C."/>
            <person name="Ng V."/>
            <person name="Clum A."/>
            <person name="Ohm R."/>
            <person name="Martin F."/>
            <person name="Silar P."/>
            <person name="Natvig D."/>
            <person name="Lalanne C."/>
            <person name="Gautier V."/>
            <person name="Ament-Velasquez S.L."/>
            <person name="Kruys A."/>
            <person name="Hutchinson M.I."/>
            <person name="Powell A.J."/>
            <person name="Barry K."/>
            <person name="Miller A.N."/>
            <person name="Grigoriev I.V."/>
            <person name="Debuchy R."/>
            <person name="Gladieux P."/>
            <person name="Thoren M.H."/>
            <person name="Johannesson H."/>
        </authorList>
    </citation>
    <scope>NUCLEOTIDE SEQUENCE</scope>
    <source>
        <strain evidence="8">PSN243</strain>
    </source>
</reference>
<evidence type="ECO:0000256" key="2">
    <source>
        <dbReference type="ARBA" id="ARBA00022723"/>
    </source>
</evidence>
<evidence type="ECO:0000256" key="3">
    <source>
        <dbReference type="ARBA" id="ARBA00022842"/>
    </source>
</evidence>
<gene>
    <name evidence="8" type="ORF">QBC34DRAFT_461090</name>
</gene>
<dbReference type="Gene3D" id="3.20.20.120">
    <property type="entry name" value="Enolase-like C-terminal domain"/>
    <property type="match status" value="1"/>
</dbReference>
<feature type="active site" description="Proton acceptor; specific for (S)-substrate epimerization" evidence="5">
    <location>
        <position position="244"/>
    </location>
</feature>
<dbReference type="InterPro" id="IPR034593">
    <property type="entry name" value="DgoD-like"/>
</dbReference>
<evidence type="ECO:0000313" key="8">
    <source>
        <dbReference type="EMBL" id="KAK4450523.1"/>
    </source>
</evidence>
<comment type="similarity">
    <text evidence="1">Belongs to the mandelate racemase/muconate lactonizing enzyme family.</text>
</comment>
<dbReference type="Gene3D" id="3.30.390.10">
    <property type="entry name" value="Enolase-like, N-terminal domain"/>
    <property type="match status" value="1"/>
</dbReference>
<organism evidence="8 9">
    <name type="scientific">Podospora aff. communis PSN243</name>
    <dbReference type="NCBI Taxonomy" id="3040156"/>
    <lineage>
        <taxon>Eukaryota</taxon>
        <taxon>Fungi</taxon>
        <taxon>Dikarya</taxon>
        <taxon>Ascomycota</taxon>
        <taxon>Pezizomycotina</taxon>
        <taxon>Sordariomycetes</taxon>
        <taxon>Sordariomycetidae</taxon>
        <taxon>Sordariales</taxon>
        <taxon>Podosporaceae</taxon>
        <taxon>Podospora</taxon>
    </lineage>
</organism>
<dbReference type="InterPro" id="IPR034603">
    <property type="entry name" value="Dipeptide_epimerase"/>
</dbReference>
<dbReference type="InterPro" id="IPR036849">
    <property type="entry name" value="Enolase-like_C_sf"/>
</dbReference>
<evidence type="ECO:0000256" key="1">
    <source>
        <dbReference type="ARBA" id="ARBA00008031"/>
    </source>
</evidence>
<evidence type="ECO:0000256" key="4">
    <source>
        <dbReference type="ARBA" id="ARBA00023235"/>
    </source>
</evidence>
<dbReference type="SUPFAM" id="SSF54826">
    <property type="entry name" value="Enolase N-terminal domain-like"/>
    <property type="match status" value="1"/>
</dbReference>
<evidence type="ECO:0000259" key="7">
    <source>
        <dbReference type="SMART" id="SM00922"/>
    </source>
</evidence>
<dbReference type="InterPro" id="IPR013342">
    <property type="entry name" value="Mandelate_racemase_C"/>
</dbReference>
<dbReference type="Proteomes" id="UP001321760">
    <property type="component" value="Unassembled WGS sequence"/>
</dbReference>
<dbReference type="GO" id="GO:0046872">
    <property type="term" value="F:metal ion binding"/>
    <property type="evidence" value="ECO:0007669"/>
    <property type="project" value="UniProtKB-KW"/>
</dbReference>
<dbReference type="Pfam" id="PF02746">
    <property type="entry name" value="MR_MLE_N"/>
    <property type="match status" value="1"/>
</dbReference>
<keyword evidence="9" id="KW-1185">Reference proteome</keyword>
<reference evidence="8" key="1">
    <citation type="journal article" date="2023" name="Mol. Phylogenet. Evol.">
        <title>Genome-scale phylogeny and comparative genomics of the fungal order Sordariales.</title>
        <authorList>
            <person name="Hensen N."/>
            <person name="Bonometti L."/>
            <person name="Westerberg I."/>
            <person name="Brannstrom I.O."/>
            <person name="Guillou S."/>
            <person name="Cros-Aarteil S."/>
            <person name="Calhoun S."/>
            <person name="Haridas S."/>
            <person name="Kuo A."/>
            <person name="Mondo S."/>
            <person name="Pangilinan J."/>
            <person name="Riley R."/>
            <person name="LaButti K."/>
            <person name="Andreopoulos B."/>
            <person name="Lipzen A."/>
            <person name="Chen C."/>
            <person name="Yan M."/>
            <person name="Daum C."/>
            <person name="Ng V."/>
            <person name="Clum A."/>
            <person name="Steindorff A."/>
            <person name="Ohm R.A."/>
            <person name="Martin F."/>
            <person name="Silar P."/>
            <person name="Natvig D.O."/>
            <person name="Lalanne C."/>
            <person name="Gautier V."/>
            <person name="Ament-Velasquez S.L."/>
            <person name="Kruys A."/>
            <person name="Hutchinson M.I."/>
            <person name="Powell A.J."/>
            <person name="Barry K."/>
            <person name="Miller A.N."/>
            <person name="Grigoriev I.V."/>
            <person name="Debuchy R."/>
            <person name="Gladieux P."/>
            <person name="Hiltunen Thoren M."/>
            <person name="Johannesson H."/>
        </authorList>
    </citation>
    <scope>NUCLEOTIDE SEQUENCE</scope>
    <source>
        <strain evidence="8">PSN243</strain>
    </source>
</reference>
<dbReference type="InterPro" id="IPR029065">
    <property type="entry name" value="Enolase_C-like"/>
</dbReference>
<dbReference type="AlphaFoldDB" id="A0AAV9GT38"/>
<dbReference type="SFLD" id="SFLDG00180">
    <property type="entry name" value="muconate_cycloisomerase"/>
    <property type="match status" value="1"/>
</dbReference>
<keyword evidence="2 6" id="KW-0479">Metal-binding</keyword>
<comment type="caution">
    <text evidence="8">The sequence shown here is derived from an EMBL/GenBank/DDBJ whole genome shotgun (WGS) entry which is preliminary data.</text>
</comment>
<accession>A0AAV9GT38</accession>
<feature type="binding site" evidence="6">
    <location>
        <position position="199"/>
    </location>
    <ligand>
        <name>Mg(2+)</name>
        <dbReference type="ChEBI" id="CHEBI:18420"/>
    </ligand>
</feature>
<dbReference type="CDD" id="cd03319">
    <property type="entry name" value="L-Ala-DL-Glu_epimerase"/>
    <property type="match status" value="1"/>
</dbReference>
<keyword evidence="3 6" id="KW-0460">Magnesium</keyword>
<dbReference type="InterPro" id="IPR029017">
    <property type="entry name" value="Enolase-like_N"/>
</dbReference>
<keyword evidence="4" id="KW-0413">Isomerase</keyword>
<comment type="cofactor">
    <cofactor evidence="6">
        <name>Mg(2+)</name>
        <dbReference type="ChEBI" id="CHEBI:18420"/>
    </cofactor>
    <text evidence="6">Binds 1 Mg(2+) ion per subunit.</text>
</comment>
<dbReference type="SFLD" id="SFLDS00001">
    <property type="entry name" value="Enolase"/>
    <property type="match status" value="1"/>
</dbReference>
<proteinExistence type="inferred from homology"/>
<sequence length="325" mass="35444">MELTCKIETFPFKRRFAISRSTRTETRVVTVTIHSGDKVGRGECVPADRYGETVEGVVAEVELVARLVQNCPDRGYLQTLLPPGAARNAIDCALWDLEAKRGGHRCLEQAGLYWCEPVTAFSISLDDPVVMASAAEREATRPLLKLKLGGGKEDEARVRAVRKAAPAATLIVDANESWKEEDFPLLLGACQKADVKWIEQPFPAGADGVLRDTVRTIPICADESIRDRSDLAGLRDRYDAVNIKLDKAGGLTEALETMTQARALGFRILIGSTVGTSLAMAPALLLAKDAEYVDLDGPLLLDRDREVGLVYDGSIIRPPDGRLWG</sequence>
<dbReference type="Pfam" id="PF13378">
    <property type="entry name" value="MR_MLE_C"/>
    <property type="match status" value="1"/>
</dbReference>
<feature type="active site" description="Proton acceptor; specific for (R)-substrate epimerization" evidence="5">
    <location>
        <position position="147"/>
    </location>
</feature>
<evidence type="ECO:0000313" key="9">
    <source>
        <dbReference type="Proteomes" id="UP001321760"/>
    </source>
</evidence>